<dbReference type="SMART" id="SM00282">
    <property type="entry name" value="LamG"/>
    <property type="match status" value="1"/>
</dbReference>
<comment type="caution">
    <text evidence="5">The sequence shown here is derived from an EMBL/GenBank/DDBJ whole genome shotgun (WGS) entry which is preliminary data.</text>
</comment>
<feature type="compositionally biased region" description="Low complexity" evidence="2">
    <location>
        <begin position="57"/>
        <end position="68"/>
    </location>
</feature>
<dbReference type="STRING" id="6689.A0A3R7NF18"/>
<organism evidence="5 6">
    <name type="scientific">Penaeus vannamei</name>
    <name type="common">Whiteleg shrimp</name>
    <name type="synonym">Litopenaeus vannamei</name>
    <dbReference type="NCBI Taxonomy" id="6689"/>
    <lineage>
        <taxon>Eukaryota</taxon>
        <taxon>Metazoa</taxon>
        <taxon>Ecdysozoa</taxon>
        <taxon>Arthropoda</taxon>
        <taxon>Crustacea</taxon>
        <taxon>Multicrustacea</taxon>
        <taxon>Malacostraca</taxon>
        <taxon>Eumalacostraca</taxon>
        <taxon>Eucarida</taxon>
        <taxon>Decapoda</taxon>
        <taxon>Dendrobranchiata</taxon>
        <taxon>Penaeoidea</taxon>
        <taxon>Penaeidae</taxon>
        <taxon>Penaeus</taxon>
    </lineage>
</organism>
<dbReference type="GO" id="GO:0016020">
    <property type="term" value="C:membrane"/>
    <property type="evidence" value="ECO:0007669"/>
    <property type="project" value="UniProtKB-SubCell"/>
</dbReference>
<reference evidence="5 6" key="2">
    <citation type="submission" date="2019-01" db="EMBL/GenBank/DDBJ databases">
        <title>The decoding of complex shrimp genome reveals the adaptation for benthos swimmer, frequently molting mechanism and breeding impact on genome.</title>
        <authorList>
            <person name="Sun Y."/>
            <person name="Gao Y."/>
            <person name="Yu Y."/>
        </authorList>
    </citation>
    <scope>NUCLEOTIDE SEQUENCE [LARGE SCALE GENOMIC DNA]</scope>
    <source>
        <tissue evidence="5">Muscle</tissue>
    </source>
</reference>
<protein>
    <recommendedName>
        <fullName evidence="4">Laminin G domain-containing protein</fullName>
    </recommendedName>
</protein>
<reference evidence="5 6" key="1">
    <citation type="submission" date="2018-04" db="EMBL/GenBank/DDBJ databases">
        <authorList>
            <person name="Zhang X."/>
            <person name="Yuan J."/>
            <person name="Li F."/>
            <person name="Xiang J."/>
        </authorList>
    </citation>
    <scope>NUCLEOTIDE SEQUENCE [LARGE SCALE GENOMIC DNA]</scope>
    <source>
        <tissue evidence="5">Muscle</tissue>
    </source>
</reference>
<dbReference type="InterPro" id="IPR013320">
    <property type="entry name" value="ConA-like_dom_sf"/>
</dbReference>
<gene>
    <name evidence="5" type="ORF">C7M84_014047</name>
</gene>
<accession>A0A3R7NF18</accession>
<keyword evidence="6" id="KW-1185">Reference proteome</keyword>
<name>A0A3R7NF18_PENVA</name>
<comment type="caution">
    <text evidence="1">Lacks conserved residue(s) required for the propagation of feature annotation.</text>
</comment>
<evidence type="ECO:0000313" key="6">
    <source>
        <dbReference type="Proteomes" id="UP000283509"/>
    </source>
</evidence>
<feature type="domain" description="Laminin G" evidence="4">
    <location>
        <begin position="1"/>
        <end position="191"/>
    </location>
</feature>
<dbReference type="CDD" id="cd00110">
    <property type="entry name" value="LamG"/>
    <property type="match status" value="1"/>
</dbReference>
<evidence type="ECO:0000256" key="1">
    <source>
        <dbReference type="PROSITE-ProRule" id="PRU00122"/>
    </source>
</evidence>
<feature type="signal peptide" evidence="3">
    <location>
        <begin position="1"/>
        <end position="15"/>
    </location>
</feature>
<dbReference type="Gene3D" id="2.60.120.200">
    <property type="match status" value="1"/>
</dbReference>
<dbReference type="AlphaFoldDB" id="A0A3R7NF18"/>
<dbReference type="EMBL" id="QCYY01000275">
    <property type="protein sequence ID" value="ROT85444.1"/>
    <property type="molecule type" value="Genomic_DNA"/>
</dbReference>
<evidence type="ECO:0000313" key="5">
    <source>
        <dbReference type="EMBL" id="ROT85444.1"/>
    </source>
</evidence>
<evidence type="ECO:0000256" key="2">
    <source>
        <dbReference type="SAM" id="MobiDB-lite"/>
    </source>
</evidence>
<sequence>MLHFVLHFVLPFVTSSPTSPSTLPSTSSSNSSSTSPSTSSSTSFSTSSFPSSSLHFTLHPSTSSSTSPSTPPLHPPPRPPLLHLFLHLTLHLVLHQAAVDDGSWHVVRVTRRWRRALLKVDNHRPVRGRAPKGASSLRTDPDLWIGGYGAVPPHLGHAFQTGFRGCVDRVLVDGRDVHLVHHAASRYLQFCHSLT</sequence>
<dbReference type="Pfam" id="PF02210">
    <property type="entry name" value="Laminin_G_2"/>
    <property type="match status" value="1"/>
</dbReference>
<dbReference type="PANTHER" id="PTHR15036:SF85">
    <property type="entry name" value="SP2353, ISOFORM A"/>
    <property type="match status" value="1"/>
</dbReference>
<feature type="chain" id="PRO_5018604777" description="Laminin G domain-containing protein" evidence="3">
    <location>
        <begin position="16"/>
        <end position="195"/>
    </location>
</feature>
<dbReference type="SUPFAM" id="SSF49899">
    <property type="entry name" value="Concanavalin A-like lectins/glucanases"/>
    <property type="match status" value="1"/>
</dbReference>
<evidence type="ECO:0000256" key="3">
    <source>
        <dbReference type="SAM" id="SignalP"/>
    </source>
</evidence>
<dbReference type="PANTHER" id="PTHR15036">
    <property type="entry name" value="PIKACHURIN-LIKE PROTEIN"/>
    <property type="match status" value="1"/>
</dbReference>
<evidence type="ECO:0000259" key="4">
    <source>
        <dbReference type="PROSITE" id="PS50025"/>
    </source>
</evidence>
<dbReference type="OrthoDB" id="88467at2759"/>
<dbReference type="PROSITE" id="PS50025">
    <property type="entry name" value="LAM_G_DOMAIN"/>
    <property type="match status" value="1"/>
</dbReference>
<dbReference type="Proteomes" id="UP000283509">
    <property type="component" value="Unassembled WGS sequence"/>
</dbReference>
<keyword evidence="3" id="KW-0732">Signal</keyword>
<dbReference type="InterPro" id="IPR050372">
    <property type="entry name" value="Neurexin-related_CASP"/>
</dbReference>
<proteinExistence type="predicted"/>
<feature type="region of interest" description="Disordered" evidence="2">
    <location>
        <begin position="57"/>
        <end position="76"/>
    </location>
</feature>
<dbReference type="InterPro" id="IPR001791">
    <property type="entry name" value="Laminin_G"/>
</dbReference>
<feature type="region of interest" description="Disordered" evidence="2">
    <location>
        <begin position="16"/>
        <end position="44"/>
    </location>
</feature>